<name>A0A844P398_ALIFS</name>
<sequence length="68" mass="8143">MSKVNNSAIIYWVQASTQKLIQKKYDIYGYTSLEKLAEWQRLIPKKEQHNSSFTSKKEYKYINLINKI</sequence>
<evidence type="ECO:0000313" key="1">
    <source>
        <dbReference type="EMBL" id="MUK50503.1"/>
    </source>
</evidence>
<dbReference type="Proteomes" id="UP000448038">
    <property type="component" value="Unassembled WGS sequence"/>
</dbReference>
<evidence type="ECO:0000313" key="2">
    <source>
        <dbReference type="Proteomes" id="UP000448038"/>
    </source>
</evidence>
<gene>
    <name evidence="1" type="ORF">GNP88_15200</name>
</gene>
<dbReference type="EMBL" id="WOBN01000023">
    <property type="protein sequence ID" value="MUK50503.1"/>
    <property type="molecule type" value="Genomic_DNA"/>
</dbReference>
<proteinExistence type="predicted"/>
<protein>
    <submittedName>
        <fullName evidence="1">Uncharacterized protein</fullName>
    </submittedName>
</protein>
<organism evidence="1 2">
    <name type="scientific">Aliivibrio fischeri</name>
    <name type="common">Vibrio fischeri</name>
    <dbReference type="NCBI Taxonomy" id="668"/>
    <lineage>
        <taxon>Bacteria</taxon>
        <taxon>Pseudomonadati</taxon>
        <taxon>Pseudomonadota</taxon>
        <taxon>Gammaproteobacteria</taxon>
        <taxon>Vibrionales</taxon>
        <taxon>Vibrionaceae</taxon>
        <taxon>Aliivibrio</taxon>
    </lineage>
</organism>
<dbReference type="AlphaFoldDB" id="A0A844P398"/>
<accession>A0A844P398</accession>
<dbReference type="RefSeq" id="WP_012535403.1">
    <property type="nucleotide sequence ID" value="NZ_WOBF01000003.1"/>
</dbReference>
<reference evidence="1 2" key="1">
    <citation type="submission" date="2019-11" db="EMBL/GenBank/DDBJ databases">
        <title>Using colonization assays and comparative genomics to discover symbiosis behaviors and factors in Vibrio fischeri.</title>
        <authorList>
            <person name="Bongrand C."/>
            <person name="Moriano-Gutierrez S."/>
            <person name="Arevalo P."/>
            <person name="Mcfall-Ngai M."/>
            <person name="Visick K."/>
            <person name="Polz M.F."/>
            <person name="Ruby E.G."/>
        </authorList>
    </citation>
    <scope>NUCLEOTIDE SEQUENCE [LARGE SCALE GENOMIC DNA]</scope>
    <source>
        <strain evidence="2">emors.4.1</strain>
    </source>
</reference>
<comment type="caution">
    <text evidence="1">The sequence shown here is derived from an EMBL/GenBank/DDBJ whole genome shotgun (WGS) entry which is preliminary data.</text>
</comment>